<evidence type="ECO:0000313" key="11">
    <source>
        <dbReference type="EMBL" id="MEY9319322.1"/>
    </source>
</evidence>
<reference evidence="11 12" key="1">
    <citation type="submission" date="2024-07" db="EMBL/GenBank/DDBJ databases">
        <title>Genomic Encyclopedia of Type Strains, Phase V (KMG-V): Genome sequencing to study the core and pangenomes of soil and plant-associated prokaryotes.</title>
        <authorList>
            <person name="Whitman W."/>
        </authorList>
    </citation>
    <scope>NUCLEOTIDE SEQUENCE [LARGE SCALE GENOMIC DNA]</scope>
    <source>
        <strain evidence="11 12">USDA 415</strain>
    </source>
</reference>
<dbReference type="RefSeq" id="WP_038374788.1">
    <property type="nucleotide sequence ID" value="NZ_CP126026.1"/>
</dbReference>
<evidence type="ECO:0000313" key="12">
    <source>
        <dbReference type="Proteomes" id="UP001565471"/>
    </source>
</evidence>
<keyword evidence="2 6" id="KW-0812">Transmembrane</keyword>
<evidence type="ECO:0000256" key="3">
    <source>
        <dbReference type="ARBA" id="ARBA00022989"/>
    </source>
</evidence>
<feature type="transmembrane region" description="Helical" evidence="6">
    <location>
        <begin position="259"/>
        <end position="281"/>
    </location>
</feature>
<organism evidence="11 12">
    <name type="scientific">Bradyrhizobium elkanii</name>
    <dbReference type="NCBI Taxonomy" id="29448"/>
    <lineage>
        <taxon>Bacteria</taxon>
        <taxon>Pseudomonadati</taxon>
        <taxon>Pseudomonadota</taxon>
        <taxon>Alphaproteobacteria</taxon>
        <taxon>Hyphomicrobiales</taxon>
        <taxon>Nitrobacteraceae</taxon>
        <taxon>Bradyrhizobium</taxon>
    </lineage>
</organism>
<proteinExistence type="predicted"/>
<keyword evidence="4 6" id="KW-0472">Membrane</keyword>
<keyword evidence="3 6" id="KW-1133">Transmembrane helix</keyword>
<dbReference type="CDD" id="cd07020">
    <property type="entry name" value="Clp_protease_NfeD_1"/>
    <property type="match status" value="1"/>
</dbReference>
<feature type="transmembrane region" description="Helical" evidence="6">
    <location>
        <begin position="362"/>
        <end position="386"/>
    </location>
</feature>
<evidence type="ECO:0000256" key="6">
    <source>
        <dbReference type="SAM" id="Phobius"/>
    </source>
</evidence>
<evidence type="ECO:0000259" key="8">
    <source>
        <dbReference type="Pfam" id="PF01957"/>
    </source>
</evidence>
<dbReference type="InterPro" id="IPR056739">
    <property type="entry name" value="NfeD_membrane"/>
</dbReference>
<dbReference type="InterPro" id="IPR056738">
    <property type="entry name" value="NfeD1b_N"/>
</dbReference>
<keyword evidence="12" id="KW-1185">Reference proteome</keyword>
<evidence type="ECO:0000256" key="2">
    <source>
        <dbReference type="ARBA" id="ARBA00022692"/>
    </source>
</evidence>
<feature type="transmembrane region" description="Helical" evidence="6">
    <location>
        <begin position="312"/>
        <end position="329"/>
    </location>
</feature>
<comment type="subcellular location">
    <subcellularLocation>
        <location evidence="1">Membrane</location>
        <topology evidence="1">Multi-pass membrane protein</topology>
    </subcellularLocation>
</comment>
<accession>A0ABV4F8X2</accession>
<feature type="domain" description="NfeD-like C-terminal" evidence="8">
    <location>
        <begin position="399"/>
        <end position="453"/>
    </location>
</feature>
<feature type="domain" description="NfeD integral membrane" evidence="9">
    <location>
        <begin position="267"/>
        <end position="383"/>
    </location>
</feature>
<evidence type="ECO:0000256" key="1">
    <source>
        <dbReference type="ARBA" id="ARBA00004141"/>
    </source>
</evidence>
<dbReference type="Gene3D" id="3.90.226.10">
    <property type="entry name" value="2-enoyl-CoA Hydratase, Chain A, domain 1"/>
    <property type="match status" value="1"/>
</dbReference>
<dbReference type="Proteomes" id="UP001565471">
    <property type="component" value="Unassembled WGS sequence"/>
</dbReference>
<dbReference type="SUPFAM" id="SSF141322">
    <property type="entry name" value="NfeD domain-like"/>
    <property type="match status" value="1"/>
</dbReference>
<gene>
    <name evidence="11" type="ORF">ABIF29_006121</name>
</gene>
<dbReference type="InterPro" id="IPR029045">
    <property type="entry name" value="ClpP/crotonase-like_dom_sf"/>
</dbReference>
<dbReference type="PANTHER" id="PTHR33507">
    <property type="entry name" value="INNER MEMBRANE PROTEIN YBBJ"/>
    <property type="match status" value="1"/>
</dbReference>
<dbReference type="InterPro" id="IPR002810">
    <property type="entry name" value="NfeD-like_C"/>
</dbReference>
<dbReference type="Pfam" id="PF01957">
    <property type="entry name" value="NfeD"/>
    <property type="match status" value="1"/>
</dbReference>
<dbReference type="GO" id="GO:0006508">
    <property type="term" value="P:proteolysis"/>
    <property type="evidence" value="ECO:0007669"/>
    <property type="project" value="UniProtKB-KW"/>
</dbReference>
<dbReference type="Gene3D" id="2.40.50.140">
    <property type="entry name" value="Nucleic acid-binding proteins"/>
    <property type="match status" value="1"/>
</dbReference>
<evidence type="ECO:0000259" key="9">
    <source>
        <dbReference type="Pfam" id="PF24961"/>
    </source>
</evidence>
<keyword evidence="7" id="KW-0732">Signal</keyword>
<sequence>MQTLKAALVMATALVALVVSIGPGTAADDSRLALTISIDGAIGPAAASYVKDGLAKAAERHAEVVILRLNTPGGLSTSMREIITDVLASPVPVIGYVAPSGAHAASAGTYILYATHLAAMAPGTNIGAATPVQIGGPLPGLPGGTPDKDGKEKDGGAPSGTKDAMTAKVTNDAVAFIRSLAELRGRNADWAEKAVRDAATLSTNAALQVHVIEFTAHDPADLLRQVDGRMVELAGGKTQRLATRDAAIEAIDPTWLSRVLAVITDPNIAFVLLMVGIYGLIFEFMSPGAVAPGVVGTICLLLGLYALNMLPINYAGFALMLVGIALLAIEAFNPTVVIGLGGIVAFVLGAAMLFRIEAPGYALSWSVIAIVAAMFAGLILVVLGALRRARNGPLRTGAQAMRGLSAEVLDWSETSGHVFTNGERWQARGTETFKAGETVEVANINDLTLVVRRAPASAGEGGTA</sequence>
<evidence type="ECO:0000256" key="4">
    <source>
        <dbReference type="ARBA" id="ARBA00023136"/>
    </source>
</evidence>
<feature type="transmembrane region" description="Helical" evidence="6">
    <location>
        <begin position="336"/>
        <end position="356"/>
    </location>
</feature>
<evidence type="ECO:0000256" key="7">
    <source>
        <dbReference type="SAM" id="SignalP"/>
    </source>
</evidence>
<feature type="domain" description="NfeD1b N-terminal" evidence="10">
    <location>
        <begin position="36"/>
        <end position="135"/>
    </location>
</feature>
<dbReference type="SUPFAM" id="SSF52096">
    <property type="entry name" value="ClpP/crotonase"/>
    <property type="match status" value="1"/>
</dbReference>
<keyword evidence="11" id="KW-0645">Protease</keyword>
<dbReference type="InterPro" id="IPR052165">
    <property type="entry name" value="Membrane_assoc_protease"/>
</dbReference>
<dbReference type="Pfam" id="PF24961">
    <property type="entry name" value="NfeD_membrane"/>
    <property type="match status" value="1"/>
</dbReference>
<feature type="compositionally biased region" description="Basic and acidic residues" evidence="5">
    <location>
        <begin position="146"/>
        <end position="155"/>
    </location>
</feature>
<dbReference type="InterPro" id="IPR012340">
    <property type="entry name" value="NA-bd_OB-fold"/>
</dbReference>
<evidence type="ECO:0000259" key="10">
    <source>
        <dbReference type="Pfam" id="PF25145"/>
    </source>
</evidence>
<name>A0ABV4F8X2_BRAEL</name>
<dbReference type="EMBL" id="JBGBZA010000002">
    <property type="protein sequence ID" value="MEY9319322.1"/>
    <property type="molecule type" value="Genomic_DNA"/>
</dbReference>
<keyword evidence="11" id="KW-0378">Hydrolase</keyword>
<feature type="chain" id="PRO_5045060689" evidence="7">
    <location>
        <begin position="27"/>
        <end position="464"/>
    </location>
</feature>
<feature type="signal peptide" evidence="7">
    <location>
        <begin position="1"/>
        <end position="26"/>
    </location>
</feature>
<protein>
    <submittedName>
        <fullName evidence="11">Membrane-bound serine protease (ClpP class)</fullName>
    </submittedName>
</protein>
<feature type="region of interest" description="Disordered" evidence="5">
    <location>
        <begin position="133"/>
        <end position="164"/>
    </location>
</feature>
<evidence type="ECO:0000256" key="5">
    <source>
        <dbReference type="SAM" id="MobiDB-lite"/>
    </source>
</evidence>
<dbReference type="PANTHER" id="PTHR33507:SF4">
    <property type="entry name" value="NODULATION COMPETITIVENESS PROTEIN NFED"/>
    <property type="match status" value="1"/>
</dbReference>
<dbReference type="Pfam" id="PF25145">
    <property type="entry name" value="NfeD1b_N"/>
    <property type="match status" value="1"/>
</dbReference>
<comment type="caution">
    <text evidence="11">The sequence shown here is derived from an EMBL/GenBank/DDBJ whole genome shotgun (WGS) entry which is preliminary data.</text>
</comment>
<dbReference type="GO" id="GO:0008233">
    <property type="term" value="F:peptidase activity"/>
    <property type="evidence" value="ECO:0007669"/>
    <property type="project" value="UniProtKB-KW"/>
</dbReference>